<dbReference type="EMBL" id="JARVLH010000006">
    <property type="protein sequence ID" value="MEX5285869.1"/>
    <property type="molecule type" value="Genomic_DNA"/>
</dbReference>
<sequence length="226" mass="24580">MEYRILYPEAFPVVECSLRRGEAIKAESDAMIAMDATIDVEGKMEGGVLGGLVRKVFTGESFFLQRLVASRGDGRVLFGHPLPGGIMDIELDGTYGMIVQKGGFLASTEGVQVDSKVQGLMQGFFSQEGFVLLKLTGQGLAFLSSYGVIHAINLEQGQEIVVDNGHLVAWPDYMNYTIEKASNGWISSVMSGECLVCRFRGPGPVLIQTRNPSGFKGWIQSMITTK</sequence>
<reference evidence="1 2" key="1">
    <citation type="submission" date="2023-04" db="EMBL/GenBank/DDBJ databases">
        <title>Genome Sequence of Selenomonas sputigena ATCC 33150.</title>
        <authorList>
            <person name="Miller D.P."/>
            <person name="Anvari S."/>
            <person name="Polson S.W."/>
            <person name="Macdonald M."/>
            <person name="Mcdowell J.V."/>
        </authorList>
    </citation>
    <scope>NUCLEOTIDE SEQUENCE [LARGE SCALE GENOMIC DNA]</scope>
    <source>
        <strain evidence="1 2">ATCC 33150</strain>
    </source>
</reference>
<dbReference type="InterPro" id="IPR016031">
    <property type="entry name" value="Trp_RNA-bd_attenuator-like_dom"/>
</dbReference>
<keyword evidence="2" id="KW-1185">Reference proteome</keyword>
<evidence type="ECO:0000313" key="1">
    <source>
        <dbReference type="EMBL" id="MEX5285869.1"/>
    </source>
</evidence>
<proteinExistence type="predicted"/>
<protein>
    <submittedName>
        <fullName evidence="1">TIGR00266 family protein</fullName>
    </submittedName>
</protein>
<dbReference type="PANTHER" id="PTHR43657:SF1">
    <property type="entry name" value="ALTERED INHERITANCE OF MITOCHONDRIA PROTEIN 24, MITOCHONDRIAL"/>
    <property type="match status" value="1"/>
</dbReference>
<dbReference type="InterPro" id="IPR002838">
    <property type="entry name" value="AIM24"/>
</dbReference>
<dbReference type="Pfam" id="PF01987">
    <property type="entry name" value="AIM24"/>
    <property type="match status" value="1"/>
</dbReference>
<comment type="caution">
    <text evidence="1">The sequence shown here is derived from an EMBL/GenBank/DDBJ whole genome shotgun (WGS) entry which is preliminary data.</text>
</comment>
<dbReference type="InterPro" id="IPR036983">
    <property type="entry name" value="AIM24_sf"/>
</dbReference>
<organism evidence="1 2">
    <name type="scientific">Selenomonas sputigena</name>
    <dbReference type="NCBI Taxonomy" id="69823"/>
    <lineage>
        <taxon>Bacteria</taxon>
        <taxon>Bacillati</taxon>
        <taxon>Bacillota</taxon>
        <taxon>Negativicutes</taxon>
        <taxon>Selenomonadales</taxon>
        <taxon>Selenomonadaceae</taxon>
        <taxon>Selenomonas</taxon>
    </lineage>
</organism>
<gene>
    <name evidence="1" type="ORF">QCO44_09545</name>
</gene>
<dbReference type="Gene3D" id="3.60.160.10">
    <property type="entry name" value="Mitochondrial biogenesis AIM24"/>
    <property type="match status" value="1"/>
</dbReference>
<dbReference type="PANTHER" id="PTHR43657">
    <property type="entry name" value="TRYPTOPHAN RNA-BINDING ATTENUATOR PROTEIN-LIKE PROTEIN"/>
    <property type="match status" value="1"/>
</dbReference>
<accession>A0ABV3X6P4</accession>
<dbReference type="Proteomes" id="UP001559623">
    <property type="component" value="Unassembled WGS sequence"/>
</dbReference>
<dbReference type="SUPFAM" id="SSF51219">
    <property type="entry name" value="TRAP-like"/>
    <property type="match status" value="1"/>
</dbReference>
<dbReference type="RefSeq" id="WP_368847591.1">
    <property type="nucleotide sequence ID" value="NZ_CP194411.1"/>
</dbReference>
<evidence type="ECO:0000313" key="2">
    <source>
        <dbReference type="Proteomes" id="UP001559623"/>
    </source>
</evidence>
<name>A0ABV3X6P4_9FIRM</name>
<dbReference type="NCBIfam" id="TIGR00266">
    <property type="entry name" value="TIGR00266 family protein"/>
    <property type="match status" value="1"/>
</dbReference>